<organism evidence="2 3">
    <name type="scientific">Varanus komodoensis</name>
    <name type="common">Komodo dragon</name>
    <dbReference type="NCBI Taxonomy" id="61221"/>
    <lineage>
        <taxon>Eukaryota</taxon>
        <taxon>Metazoa</taxon>
        <taxon>Chordata</taxon>
        <taxon>Craniata</taxon>
        <taxon>Vertebrata</taxon>
        <taxon>Euteleostomi</taxon>
        <taxon>Lepidosauria</taxon>
        <taxon>Squamata</taxon>
        <taxon>Bifurcata</taxon>
        <taxon>Unidentata</taxon>
        <taxon>Episquamata</taxon>
        <taxon>Toxicofera</taxon>
        <taxon>Anguimorpha</taxon>
        <taxon>Paleoanguimorpha</taxon>
        <taxon>Varanoidea</taxon>
        <taxon>Varanidae</taxon>
        <taxon>Varanus</taxon>
    </lineage>
</organism>
<dbReference type="GO" id="GO:0007131">
    <property type="term" value="P:reciprocal meiotic recombination"/>
    <property type="evidence" value="ECO:0007669"/>
    <property type="project" value="TreeGrafter"/>
</dbReference>
<dbReference type="PANTHER" id="PTHR21615">
    <property type="entry name" value="CYCLIN N-TERMINAL DOMAIN-CONTAINING PROTEIN 1"/>
    <property type="match status" value="1"/>
</dbReference>
<keyword evidence="3" id="KW-1185">Reference proteome</keyword>
<evidence type="ECO:0000313" key="3">
    <source>
        <dbReference type="Proteomes" id="UP000694545"/>
    </source>
</evidence>
<dbReference type="OMA" id="CFKETRI"/>
<proteinExistence type="predicted"/>
<dbReference type="AlphaFoldDB" id="A0A8D2J7Z0"/>
<dbReference type="GO" id="GO:0035861">
    <property type="term" value="C:site of double-strand break"/>
    <property type="evidence" value="ECO:0007669"/>
    <property type="project" value="TreeGrafter"/>
</dbReference>
<dbReference type="Gene3D" id="1.10.472.10">
    <property type="entry name" value="Cyclin-like"/>
    <property type="match status" value="1"/>
</dbReference>
<dbReference type="Proteomes" id="UP000694545">
    <property type="component" value="Unplaced"/>
</dbReference>
<dbReference type="PANTHER" id="PTHR21615:SF2">
    <property type="entry name" value="CYCLIN N-TERMINAL DOMAIN-CONTAINING PROTEIN 1"/>
    <property type="match status" value="1"/>
</dbReference>
<reference evidence="2" key="2">
    <citation type="submission" date="2025-09" db="UniProtKB">
        <authorList>
            <consortium name="Ensembl"/>
        </authorList>
    </citation>
    <scope>IDENTIFICATION</scope>
</reference>
<accession>A0A8D2J7Z0</accession>
<evidence type="ECO:0000259" key="1">
    <source>
        <dbReference type="Pfam" id="PF00134"/>
    </source>
</evidence>
<feature type="domain" description="Cyclin N-terminal" evidence="1">
    <location>
        <begin position="73"/>
        <end position="192"/>
    </location>
</feature>
<dbReference type="CDD" id="cd20541">
    <property type="entry name" value="CYCLIN_CNTD1"/>
    <property type="match status" value="1"/>
</dbReference>
<sequence>MHACESDEAKGRATLKILGYGQAIKGEYNCSDKPTFGAVGAGIIQDVLLHMAKENEQYLSELCNEAGCFKETHIVEFVFLLSEKWNLSQSARYQAIEIFERFMLTMTEDFSNSTTAKVEDSDWSSVKRQIKGRFMLYLVSSIQLASKLSFHYRIVNNNMVLKFLNSLGFCYTTEEVLESELAILKALHFQINVPAPFAYVEMLLEVLGYNGYLFPTKELYGMCRHLLGLTYLLRKSIYDTLLKASIQNTSPSELQRAQFVSVKEDLMLLAVGVIGGSSFLLNPESWNQVMEYLSDTTSISLQSITEIVYAILKHSVGSAVDDY</sequence>
<dbReference type="InterPro" id="IPR006671">
    <property type="entry name" value="Cyclin_N"/>
</dbReference>
<protein>
    <submittedName>
        <fullName evidence="2">Cyclin N-terminal domain containing 1</fullName>
    </submittedName>
</protein>
<dbReference type="Pfam" id="PF00134">
    <property type="entry name" value="Cyclin_N"/>
    <property type="match status" value="1"/>
</dbReference>
<reference evidence="2" key="1">
    <citation type="submission" date="2025-08" db="UniProtKB">
        <authorList>
            <consortium name="Ensembl"/>
        </authorList>
    </citation>
    <scope>IDENTIFICATION</scope>
</reference>
<evidence type="ECO:0000313" key="2">
    <source>
        <dbReference type="Ensembl" id="ENSVKKP00000008500.1"/>
    </source>
</evidence>
<dbReference type="Ensembl" id="ENSVKKT00000008717.1">
    <property type="protein sequence ID" value="ENSVKKP00000008500.1"/>
    <property type="gene ID" value="ENSVKKG00000006046.1"/>
</dbReference>
<dbReference type="SUPFAM" id="SSF47954">
    <property type="entry name" value="Cyclin-like"/>
    <property type="match status" value="1"/>
</dbReference>
<name>A0A8D2J7Z0_VARKO</name>
<dbReference type="InterPro" id="IPR036915">
    <property type="entry name" value="Cyclin-like_sf"/>
</dbReference>